<dbReference type="Pfam" id="PF02263">
    <property type="entry name" value="GBP"/>
    <property type="match status" value="1"/>
</dbReference>
<dbReference type="Gene3D" id="3.40.50.300">
    <property type="entry name" value="P-loop containing nucleotide triphosphate hydrolases"/>
    <property type="match status" value="1"/>
</dbReference>
<feature type="domain" description="Guanylate-binding protein N-terminal" evidence="1">
    <location>
        <begin position="17"/>
        <end position="259"/>
    </location>
</feature>
<evidence type="ECO:0000259" key="1">
    <source>
        <dbReference type="Pfam" id="PF02263"/>
    </source>
</evidence>
<keyword evidence="3" id="KW-1185">Reference proteome</keyword>
<dbReference type="SUPFAM" id="SSF52540">
    <property type="entry name" value="P-loop containing nucleoside triphosphate hydrolases"/>
    <property type="match status" value="1"/>
</dbReference>
<proteinExistence type="predicted"/>
<dbReference type="InterPro" id="IPR027417">
    <property type="entry name" value="P-loop_NTPase"/>
</dbReference>
<dbReference type="AlphaFoldDB" id="A0AA36G3R0"/>
<dbReference type="GO" id="GO:0003924">
    <property type="term" value="F:GTPase activity"/>
    <property type="evidence" value="ECO:0007669"/>
    <property type="project" value="InterPro"/>
</dbReference>
<dbReference type="InterPro" id="IPR015894">
    <property type="entry name" value="Guanylate-bd_N"/>
</dbReference>
<accession>A0AA36G3R0</accession>
<comment type="caution">
    <text evidence="2">The sequence shown here is derived from an EMBL/GenBank/DDBJ whole genome shotgun (WGS) entry which is preliminary data.</text>
</comment>
<feature type="non-terminal residue" evidence="2">
    <location>
        <position position="1"/>
    </location>
</feature>
<dbReference type="GO" id="GO:0005525">
    <property type="term" value="F:GTP binding"/>
    <property type="evidence" value="ECO:0007669"/>
    <property type="project" value="InterPro"/>
</dbReference>
<evidence type="ECO:0000313" key="3">
    <source>
        <dbReference type="Proteomes" id="UP001177023"/>
    </source>
</evidence>
<organism evidence="2 3">
    <name type="scientific">Mesorhabditis spiculigera</name>
    <dbReference type="NCBI Taxonomy" id="96644"/>
    <lineage>
        <taxon>Eukaryota</taxon>
        <taxon>Metazoa</taxon>
        <taxon>Ecdysozoa</taxon>
        <taxon>Nematoda</taxon>
        <taxon>Chromadorea</taxon>
        <taxon>Rhabditida</taxon>
        <taxon>Rhabditina</taxon>
        <taxon>Rhabditomorpha</taxon>
        <taxon>Rhabditoidea</taxon>
        <taxon>Rhabditidae</taxon>
        <taxon>Mesorhabditinae</taxon>
        <taxon>Mesorhabditis</taxon>
    </lineage>
</organism>
<protein>
    <recommendedName>
        <fullName evidence="1">Guanylate-binding protein N-terminal domain-containing protein</fullName>
    </recommendedName>
</protein>
<reference evidence="2" key="1">
    <citation type="submission" date="2023-06" db="EMBL/GenBank/DDBJ databases">
        <authorList>
            <person name="Delattre M."/>
        </authorList>
    </citation>
    <scope>NUCLEOTIDE SEQUENCE</scope>
    <source>
        <strain evidence="2">AF72</strain>
    </source>
</reference>
<dbReference type="EMBL" id="CATQJA010002586">
    <property type="protein sequence ID" value="CAJ0571889.1"/>
    <property type="molecule type" value="Genomic_DNA"/>
</dbReference>
<dbReference type="PANTHER" id="PTHR10751">
    <property type="entry name" value="GUANYLATE BINDING PROTEIN"/>
    <property type="match status" value="1"/>
</dbReference>
<name>A0AA36G3R0_9BILA</name>
<evidence type="ECO:0000313" key="2">
    <source>
        <dbReference type="EMBL" id="CAJ0571889.1"/>
    </source>
</evidence>
<dbReference type="Proteomes" id="UP001177023">
    <property type="component" value="Unassembled WGS sequence"/>
</dbReference>
<gene>
    <name evidence="2" type="ORF">MSPICULIGERA_LOCUS10287</name>
</gene>
<sequence length="506" mass="55338">MPELQPLITINNDGSRVTLDEKFLDDLVQQAVGKAIGVLAVCGKFRTGKSFLLNVIMKALQDGQAAYKPEERIGGIPFKSQDRAHTKGINAWSKLFPWKTGDGKEMMVLIMDVQGTFDTESEKAVSAILCTISLMVSSCFILNTMKQMDALDWETLNEFQAYTDSEGERIGQKFALLIRDSVRHVGLNRDYFERKKEEAKDARQLSTQINGLLKAFEQTVCWQVPNPGRTVELSSDWINAKNCEPDFLKSLCEFVDAQLSGLAPKSIKRGKTSAELTGDTLGEYFKEVVKHAREFSKGGIRSSLEAMKDVFFNAAHKTGMEKLKEGLADFPDAVEPGTFELAINVYQKAALEAYTTSKVLGTADEKSKALQAFGKELSEERREWEEANRQKEEVFALDGKCDTSRGLDLAGSGSLLRLSKPGATLDVAKVGGNYGVTESGVGVGVEAKALWTERKGETVDVGVGFNADTGFRAGKSGVGGSFLGFGADVGDEGVSIKTPFFSLRFK</sequence>